<feature type="domain" description="GS catalytic" evidence="4">
    <location>
        <begin position="193"/>
        <end position="629"/>
    </location>
</feature>
<keyword evidence="6" id="KW-1185">Reference proteome</keyword>
<dbReference type="Gene3D" id="1.20.120.1560">
    <property type="match status" value="1"/>
</dbReference>
<dbReference type="InterPro" id="IPR008147">
    <property type="entry name" value="Gln_synt_N"/>
</dbReference>
<evidence type="ECO:0000256" key="2">
    <source>
        <dbReference type="RuleBase" id="RU000384"/>
    </source>
</evidence>
<dbReference type="GO" id="GO:0004356">
    <property type="term" value="F:glutamine synthetase activity"/>
    <property type="evidence" value="ECO:0007669"/>
    <property type="project" value="InterPro"/>
</dbReference>
<name>A0A1T5D4P7_9BACT</name>
<dbReference type="PROSITE" id="PS00181">
    <property type="entry name" value="GLNA_ATP"/>
    <property type="match status" value="1"/>
</dbReference>
<dbReference type="Pfam" id="PF00120">
    <property type="entry name" value="Gln-synt_C"/>
    <property type="match status" value="1"/>
</dbReference>
<dbReference type="SMART" id="SM01230">
    <property type="entry name" value="Gln-synt_C"/>
    <property type="match status" value="1"/>
</dbReference>
<feature type="domain" description="GS beta-grasp" evidence="3">
    <location>
        <begin position="99"/>
        <end position="188"/>
    </location>
</feature>
<dbReference type="PROSITE" id="PS51986">
    <property type="entry name" value="GS_BETA_GRASP"/>
    <property type="match status" value="1"/>
</dbReference>
<comment type="similarity">
    <text evidence="1 2">Belongs to the glutamine synthetase family.</text>
</comment>
<gene>
    <name evidence="5" type="ORF">SAMN05660349_02233</name>
</gene>
<reference evidence="6" key="1">
    <citation type="submission" date="2017-02" db="EMBL/GenBank/DDBJ databases">
        <authorList>
            <person name="Varghese N."/>
            <person name="Submissions S."/>
        </authorList>
    </citation>
    <scope>NUCLEOTIDE SEQUENCE [LARGE SCALE GENOMIC DNA]</scope>
    <source>
        <strain evidence="6">DSM 24967</strain>
    </source>
</reference>
<dbReference type="Proteomes" id="UP000190852">
    <property type="component" value="Unassembled WGS sequence"/>
</dbReference>
<dbReference type="Pfam" id="PF12437">
    <property type="entry name" value="GSIII_N"/>
    <property type="match status" value="1"/>
</dbReference>
<dbReference type="AlphaFoldDB" id="A0A1T5D4P7"/>
<dbReference type="InterPro" id="IPR014746">
    <property type="entry name" value="Gln_synth/guanido_kin_cat_dom"/>
</dbReference>
<protein>
    <submittedName>
        <fullName evidence="5">L-glutamine synthetase</fullName>
    </submittedName>
</protein>
<dbReference type="Pfam" id="PF18318">
    <property type="entry name" value="Gln-synt_C-ter"/>
    <property type="match status" value="1"/>
</dbReference>
<dbReference type="InterPro" id="IPR052725">
    <property type="entry name" value="GS_Type-3"/>
</dbReference>
<dbReference type="EMBL" id="FUYQ01000016">
    <property type="protein sequence ID" value="SKB66577.1"/>
    <property type="molecule type" value="Genomic_DNA"/>
</dbReference>
<evidence type="ECO:0000259" key="3">
    <source>
        <dbReference type="PROSITE" id="PS51986"/>
    </source>
</evidence>
<organism evidence="5 6">
    <name type="scientific">Parabacteroides chartae</name>
    <dbReference type="NCBI Taxonomy" id="1037355"/>
    <lineage>
        <taxon>Bacteria</taxon>
        <taxon>Pseudomonadati</taxon>
        <taxon>Bacteroidota</taxon>
        <taxon>Bacteroidia</taxon>
        <taxon>Bacteroidales</taxon>
        <taxon>Tannerellaceae</taxon>
        <taxon>Parabacteroides</taxon>
    </lineage>
</organism>
<evidence type="ECO:0000313" key="6">
    <source>
        <dbReference type="Proteomes" id="UP000190852"/>
    </source>
</evidence>
<dbReference type="InterPro" id="IPR008146">
    <property type="entry name" value="Gln_synth_cat_dom"/>
</dbReference>
<sequence>MLLSLHTQQQNNSIMSMSRFNAVEKASNRKAVEAITPNEKVSEYFGENVFNRKAMKKYLSKETYKLLTEAIDSGTAIDREIANHVAAGMRMWALEKGVTHYTHWFQPLTDGTAEKHDAFVEHDGTGGMIEEFSGKLLVQQEPDASSFPSGGLRNTFEARGYSAWDPSSPAFIVDDTLCIPTVFISYTGEALDYKTPLIRSIEALNRAAADVCRYFNPEVKKVINYLGWEQEYFLVDEDLYTARPDLSLTERTLMGHESAKNQQLDDHYFGAIPSRVQEFMKDLEIESYKLGIPVKTRHNEVAPNQFELAPIYEECNLANDHNQLIMSVMKRVARRHNFRILLHEKPFAGVNGSGKHNNWSLGTDSGINLLSPGKNREENLRFITFVVNTMMAVYKHNALLKASIASANNAHRLGAHEAPPAIISIFLGTQISEILDKFENSSIEDAIQVDDKKGLSLGVGQIPELLLDNTDRNRTSPFAFTGNRFEFRAVGSSANCASGLLALNSAVADQLNQFYNCVETLCASGKPKEEAIYEVLKSYIKESKPIRFDGNGYSDEWKQEALSRGLDCETCVPLQYDAYVKPETIKMFNNVGVLSEKELYARNEVKWEIYTKKVQIEARVLGDLSLNHIIPVVIRYQTVLLDNVTKIQQLFNGSSEELTAEPLRLIKRISGHLNAVNSMVFEMVEARKKANKITDQREKALAYHDTVVPYLDKIRDHLDDLELMVDNQMWPLPKYRELLFIR</sequence>
<evidence type="ECO:0000259" key="4">
    <source>
        <dbReference type="PROSITE" id="PS51987"/>
    </source>
</evidence>
<dbReference type="Gene3D" id="3.30.590.10">
    <property type="entry name" value="Glutamine synthetase/guanido kinase, catalytic domain"/>
    <property type="match status" value="1"/>
</dbReference>
<dbReference type="PANTHER" id="PTHR42974">
    <property type="entry name" value="GLUTAMINE SYNTHETASE"/>
    <property type="match status" value="1"/>
</dbReference>
<evidence type="ECO:0000313" key="5">
    <source>
        <dbReference type="EMBL" id="SKB66577.1"/>
    </source>
</evidence>
<proteinExistence type="inferred from homology"/>
<evidence type="ECO:0000256" key="1">
    <source>
        <dbReference type="PROSITE-ProRule" id="PRU01330"/>
    </source>
</evidence>
<dbReference type="InterPro" id="IPR022147">
    <property type="entry name" value="GSIII_N"/>
</dbReference>
<dbReference type="GO" id="GO:0006542">
    <property type="term" value="P:glutamine biosynthetic process"/>
    <property type="evidence" value="ECO:0007669"/>
    <property type="project" value="InterPro"/>
</dbReference>
<dbReference type="PANTHER" id="PTHR42974:SF1">
    <property type="entry name" value="TYPE-3 GLUTAMINE SYNTHETASE"/>
    <property type="match status" value="1"/>
</dbReference>
<dbReference type="InterPro" id="IPR040577">
    <property type="entry name" value="Gln-synt_C"/>
</dbReference>
<accession>A0A1T5D4P7</accession>
<dbReference type="SUPFAM" id="SSF55931">
    <property type="entry name" value="Glutamine synthetase/guanido kinase"/>
    <property type="match status" value="1"/>
</dbReference>
<dbReference type="InterPro" id="IPR027303">
    <property type="entry name" value="Gln_synth_gly_rich_site"/>
</dbReference>
<dbReference type="PROSITE" id="PS51987">
    <property type="entry name" value="GS_CATALYTIC"/>
    <property type="match status" value="1"/>
</dbReference>